<feature type="transmembrane region" description="Helical" evidence="6">
    <location>
        <begin position="317"/>
        <end position="340"/>
    </location>
</feature>
<dbReference type="PROSITE" id="PS50850">
    <property type="entry name" value="MFS"/>
    <property type="match status" value="1"/>
</dbReference>
<sequence>MSNASPARAGAPAREVPPAWLALLAGPLSFGIAGPSLILPDAARDLASTLGAVTWIVTAFGWAIAIGTPLLAGLHSHQGLRRAVLTCAALVAVGAVLVVSVPALPALVLGSAAQGLGTAGFTTIAMSLTRSARSMGLVTASLATVGSAAPLIADLAAQVLSWQAALALPALSLLAVPGVLRHRQDDPAPRAPFDPVGAVLLTAVVTALVFVPHAWGVAGAAAVAGLGLLVLHLRSRPDGFVPVSIVRAPVFLLASGLAFLLAAVNFGMIYLLPALLTGQAGWTSGQVGAAILWPLLFGGLASYGVIAVTAKAPVKAVALLFPGLAAAGVGLACLSASPAVLLVAQALTSLAAASGQGAFAARAAGAVPDGARSTAMGQFNLCYLLGAAFGPAIAAALAG</sequence>
<evidence type="ECO:0000259" key="7">
    <source>
        <dbReference type="PROSITE" id="PS50850"/>
    </source>
</evidence>
<evidence type="ECO:0000256" key="2">
    <source>
        <dbReference type="ARBA" id="ARBA00022448"/>
    </source>
</evidence>
<accession>A0A1M4EIP4</accession>
<evidence type="ECO:0000256" key="6">
    <source>
        <dbReference type="SAM" id="Phobius"/>
    </source>
</evidence>
<evidence type="ECO:0000256" key="4">
    <source>
        <dbReference type="ARBA" id="ARBA00022989"/>
    </source>
</evidence>
<dbReference type="EMBL" id="LT559118">
    <property type="protein sequence ID" value="SBO98672.1"/>
    <property type="molecule type" value="Genomic_DNA"/>
</dbReference>
<evidence type="ECO:0000256" key="5">
    <source>
        <dbReference type="ARBA" id="ARBA00023136"/>
    </source>
</evidence>
<dbReference type="AlphaFoldDB" id="A0A1M4EIP4"/>
<evidence type="ECO:0000313" key="8">
    <source>
        <dbReference type="EMBL" id="SBO98672.1"/>
    </source>
</evidence>
<feature type="transmembrane region" description="Helical" evidence="6">
    <location>
        <begin position="291"/>
        <end position="310"/>
    </location>
</feature>
<feature type="transmembrane region" description="Helical" evidence="6">
    <location>
        <begin position="20"/>
        <end position="40"/>
    </location>
</feature>
<protein>
    <submittedName>
        <fullName evidence="8">Major facilitator superfamily MFS_1</fullName>
    </submittedName>
</protein>
<dbReference type="Gene3D" id="1.20.1250.20">
    <property type="entry name" value="MFS general substrate transporter like domains"/>
    <property type="match status" value="2"/>
</dbReference>
<feature type="transmembrane region" description="Helical" evidence="6">
    <location>
        <begin position="245"/>
        <end position="271"/>
    </location>
</feature>
<feature type="domain" description="Major facilitator superfamily (MFS) profile" evidence="7">
    <location>
        <begin position="15"/>
        <end position="399"/>
    </location>
</feature>
<dbReference type="GO" id="GO:0022857">
    <property type="term" value="F:transmembrane transporter activity"/>
    <property type="evidence" value="ECO:0007669"/>
    <property type="project" value="InterPro"/>
</dbReference>
<dbReference type="InterPro" id="IPR020846">
    <property type="entry name" value="MFS_dom"/>
</dbReference>
<keyword evidence="5 6" id="KW-0472">Membrane</keyword>
<evidence type="ECO:0000256" key="3">
    <source>
        <dbReference type="ARBA" id="ARBA00022692"/>
    </source>
</evidence>
<evidence type="ECO:0000256" key="1">
    <source>
        <dbReference type="ARBA" id="ARBA00004429"/>
    </source>
</evidence>
<feature type="transmembrane region" description="Helical" evidence="6">
    <location>
        <begin position="192"/>
        <end position="211"/>
    </location>
</feature>
<dbReference type="Pfam" id="PF07690">
    <property type="entry name" value="MFS_1"/>
    <property type="match status" value="1"/>
</dbReference>
<dbReference type="InterPro" id="IPR011701">
    <property type="entry name" value="MFS"/>
</dbReference>
<dbReference type="SUPFAM" id="SSF103473">
    <property type="entry name" value="MFS general substrate transporter"/>
    <property type="match status" value="1"/>
</dbReference>
<keyword evidence="2" id="KW-0813">Transport</keyword>
<feature type="transmembrane region" description="Helical" evidence="6">
    <location>
        <begin position="83"/>
        <end position="101"/>
    </location>
</feature>
<comment type="subcellular location">
    <subcellularLocation>
        <location evidence="1">Cell inner membrane</location>
        <topology evidence="1">Multi-pass membrane protein</topology>
    </subcellularLocation>
</comment>
<keyword evidence="3 6" id="KW-0812">Transmembrane</keyword>
<reference evidence="8" key="1">
    <citation type="submission" date="2016-04" db="EMBL/GenBank/DDBJ databases">
        <authorList>
            <person name="Evans L.H."/>
            <person name="Alamgir A."/>
            <person name="Owens N."/>
            <person name="Weber N.D."/>
            <person name="Virtaneva K."/>
            <person name="Barbian K."/>
            <person name="Babar A."/>
            <person name="Rosenke K."/>
        </authorList>
    </citation>
    <scope>NUCLEOTIDE SEQUENCE</scope>
    <source>
        <strain evidence="8">Nono1</strain>
    </source>
</reference>
<feature type="transmembrane region" description="Helical" evidence="6">
    <location>
        <begin position="135"/>
        <end position="153"/>
    </location>
</feature>
<gene>
    <name evidence="8" type="ORF">BN4615_P8188</name>
</gene>
<dbReference type="InterPro" id="IPR036259">
    <property type="entry name" value="MFS_trans_sf"/>
</dbReference>
<proteinExistence type="predicted"/>
<dbReference type="RefSeq" id="WP_225267425.1">
    <property type="nucleotide sequence ID" value="NZ_CP084058.1"/>
</dbReference>
<dbReference type="GO" id="GO:0005886">
    <property type="term" value="C:plasma membrane"/>
    <property type="evidence" value="ECO:0007669"/>
    <property type="project" value="UniProtKB-SubCell"/>
</dbReference>
<feature type="transmembrane region" description="Helical" evidence="6">
    <location>
        <begin position="52"/>
        <end position="71"/>
    </location>
</feature>
<feature type="transmembrane region" description="Helical" evidence="6">
    <location>
        <begin position="159"/>
        <end position="180"/>
    </location>
</feature>
<name>A0A1M4EIP4_9ACTN</name>
<feature type="transmembrane region" description="Helical" evidence="6">
    <location>
        <begin position="379"/>
        <end position="398"/>
    </location>
</feature>
<keyword evidence="4 6" id="KW-1133">Transmembrane helix</keyword>
<organism evidence="8">
    <name type="scientific">Nonomuraea gerenzanensis</name>
    <dbReference type="NCBI Taxonomy" id="93944"/>
    <lineage>
        <taxon>Bacteria</taxon>
        <taxon>Bacillati</taxon>
        <taxon>Actinomycetota</taxon>
        <taxon>Actinomycetes</taxon>
        <taxon>Streptosporangiales</taxon>
        <taxon>Streptosporangiaceae</taxon>
        <taxon>Nonomuraea</taxon>
    </lineage>
</organism>
<dbReference type="PANTHER" id="PTHR23501:SF191">
    <property type="entry name" value="VACUOLAR BASIC AMINO ACID TRANSPORTER 4"/>
    <property type="match status" value="1"/>
</dbReference>
<dbReference type="PANTHER" id="PTHR23501">
    <property type="entry name" value="MAJOR FACILITATOR SUPERFAMILY"/>
    <property type="match status" value="1"/>
</dbReference>